<protein>
    <recommendedName>
        <fullName evidence="1">Metallo-beta-lactamase domain-containing protein</fullName>
    </recommendedName>
</protein>
<proteinExistence type="predicted"/>
<accession>A0A127JRV7</accession>
<dbReference type="Pfam" id="PF12706">
    <property type="entry name" value="Lactamase_B_2"/>
    <property type="match status" value="1"/>
</dbReference>
<sequence length="379" mass="42555">MRSRLARWLLRATVFLAALVAVLVAAGWTVLSLPQFGAPMAGPRLARALANPQYKDGRFTNLEPETPTSTAALGDYIVRQFSGNEVREPPAPLPVLAVDKAALASAPAPSGLRAFWIGHASTYVELDGLRLLLDPVFAERVSPLPVGPRRFHAPPIALADLPRIDAVLISHDHYDHLDMDAVRQLASRGARFYVPLGIGAHLERWGVPAAQIEEMVWWQQRTLGKVQIVATPTRHYSGRDPRHRSPTLWSSWSVIGPQHRFFYSGDTGYSKHFKDIGERLGPFDIAFIKIGAYGPGASWVDIHMPPEQAVQVHRDVRGKRMFPVHWSTFNLAYHDWDEPIRRTLDEATRAGIELVTPRLGEWVDADREFKSTRWWEAVR</sequence>
<dbReference type="GO" id="GO:0070290">
    <property type="term" value="F:N-acylphosphatidylethanolamine-specific phospholipase D activity"/>
    <property type="evidence" value="ECO:0007669"/>
    <property type="project" value="InterPro"/>
</dbReference>
<dbReference type="SUPFAM" id="SSF56281">
    <property type="entry name" value="Metallo-hydrolase/oxidoreductase"/>
    <property type="match status" value="1"/>
</dbReference>
<evidence type="ECO:0000313" key="3">
    <source>
        <dbReference type="Proteomes" id="UP000070433"/>
    </source>
</evidence>
<keyword evidence="3" id="KW-1185">Reference proteome</keyword>
<evidence type="ECO:0000313" key="2">
    <source>
        <dbReference type="EMBL" id="AMO22711.1"/>
    </source>
</evidence>
<gene>
    <name evidence="2" type="ORF">UC35_07240</name>
</gene>
<dbReference type="AlphaFoldDB" id="A0A127JRV7"/>
<dbReference type="PATRIC" id="fig|94132.3.peg.1478"/>
<dbReference type="Gene3D" id="3.60.15.10">
    <property type="entry name" value="Ribonuclease Z/Hydroxyacylglutathione hydrolase-like"/>
    <property type="match status" value="1"/>
</dbReference>
<dbReference type="GO" id="GO:0008270">
    <property type="term" value="F:zinc ion binding"/>
    <property type="evidence" value="ECO:0007669"/>
    <property type="project" value="InterPro"/>
</dbReference>
<dbReference type="InterPro" id="IPR036866">
    <property type="entry name" value="RibonucZ/Hydroxyglut_hydro"/>
</dbReference>
<dbReference type="RefSeq" id="WP_061497587.1">
    <property type="nucleotide sequence ID" value="NZ_CP010951.1"/>
</dbReference>
<dbReference type="PANTHER" id="PTHR15032">
    <property type="entry name" value="N-ACYL-PHOSPHATIDYLETHANOLAMINE-HYDROLYZING PHOSPHOLIPASE D"/>
    <property type="match status" value="1"/>
</dbReference>
<feature type="domain" description="Metallo-beta-lactamase" evidence="1">
    <location>
        <begin position="130"/>
        <end position="326"/>
    </location>
</feature>
<name>A0A127JRV7_9BURK</name>
<evidence type="ECO:0000259" key="1">
    <source>
        <dbReference type="Pfam" id="PF12706"/>
    </source>
</evidence>
<dbReference type="PANTHER" id="PTHR15032:SF4">
    <property type="entry name" value="N-ACYL-PHOSPHATIDYLETHANOLAMINE-HYDROLYZING PHOSPHOLIPASE D"/>
    <property type="match status" value="1"/>
</dbReference>
<organism evidence="2 3">
    <name type="scientific">Ramlibacter tataouinensis</name>
    <dbReference type="NCBI Taxonomy" id="94132"/>
    <lineage>
        <taxon>Bacteria</taxon>
        <taxon>Pseudomonadati</taxon>
        <taxon>Pseudomonadota</taxon>
        <taxon>Betaproteobacteria</taxon>
        <taxon>Burkholderiales</taxon>
        <taxon>Comamonadaceae</taxon>
        <taxon>Ramlibacter</taxon>
    </lineage>
</organism>
<dbReference type="InterPro" id="IPR024884">
    <property type="entry name" value="NAPE-PLD"/>
</dbReference>
<dbReference type="PIRSF" id="PIRSF038896">
    <property type="entry name" value="NAPE-PLD"/>
    <property type="match status" value="1"/>
</dbReference>
<dbReference type="GO" id="GO:0005737">
    <property type="term" value="C:cytoplasm"/>
    <property type="evidence" value="ECO:0007669"/>
    <property type="project" value="TreeGrafter"/>
</dbReference>
<dbReference type="EMBL" id="CP010951">
    <property type="protein sequence ID" value="AMO22711.1"/>
    <property type="molecule type" value="Genomic_DNA"/>
</dbReference>
<dbReference type="Proteomes" id="UP000070433">
    <property type="component" value="Chromosome"/>
</dbReference>
<dbReference type="InterPro" id="IPR001279">
    <property type="entry name" value="Metallo-B-lactamas"/>
</dbReference>
<reference evidence="2 3" key="1">
    <citation type="journal article" date="2014" name="Int. J. Syst. Evol. Microbiol.">
        <title>Ramlibacter solisilvae sp. nov., isolated from forest soil, and emended description of the genus Ramlibacter.</title>
        <authorList>
            <person name="Lee H.J."/>
            <person name="Lee S.H."/>
            <person name="Lee S.S."/>
            <person name="Lee J.S."/>
            <person name="Kim Y."/>
            <person name="Kim S.C."/>
            <person name="Jeon C.O."/>
        </authorList>
    </citation>
    <scope>NUCLEOTIDE SEQUENCE [LARGE SCALE GENOMIC DNA]</scope>
    <source>
        <strain evidence="2 3">5-10</strain>
    </source>
</reference>